<name>A0A0V1N6G6_9BILA</name>
<sequence length="63" mass="7181">MKLVETPAYGPLNPLQTTLSLTTLHNISALFFSNLDLIFAHRLQVSRLVMENIYPNLYLALHL</sequence>
<dbReference type="EMBL" id="JYDO01000006">
    <property type="protein sequence ID" value="KRZ79602.1"/>
    <property type="molecule type" value="Genomic_DNA"/>
</dbReference>
<organism evidence="1 2">
    <name type="scientific">Trichinella papuae</name>
    <dbReference type="NCBI Taxonomy" id="268474"/>
    <lineage>
        <taxon>Eukaryota</taxon>
        <taxon>Metazoa</taxon>
        <taxon>Ecdysozoa</taxon>
        <taxon>Nematoda</taxon>
        <taxon>Enoplea</taxon>
        <taxon>Dorylaimia</taxon>
        <taxon>Trichinellida</taxon>
        <taxon>Trichinellidae</taxon>
        <taxon>Trichinella</taxon>
    </lineage>
</organism>
<comment type="caution">
    <text evidence="1">The sequence shown here is derived from an EMBL/GenBank/DDBJ whole genome shotgun (WGS) entry which is preliminary data.</text>
</comment>
<accession>A0A0V1N6G6</accession>
<evidence type="ECO:0000313" key="1">
    <source>
        <dbReference type="EMBL" id="KRZ79602.1"/>
    </source>
</evidence>
<keyword evidence="2" id="KW-1185">Reference proteome</keyword>
<dbReference type="AlphaFoldDB" id="A0A0V1N6G6"/>
<protein>
    <submittedName>
        <fullName evidence="1">Uncharacterized protein</fullName>
    </submittedName>
</protein>
<evidence type="ECO:0000313" key="2">
    <source>
        <dbReference type="Proteomes" id="UP000054843"/>
    </source>
</evidence>
<gene>
    <name evidence="1" type="ORF">T10_6539</name>
</gene>
<reference evidence="1 2" key="1">
    <citation type="submission" date="2015-01" db="EMBL/GenBank/DDBJ databases">
        <title>Evolution of Trichinella species and genotypes.</title>
        <authorList>
            <person name="Korhonen P.K."/>
            <person name="Edoardo P."/>
            <person name="Giuseppe L.R."/>
            <person name="Gasser R.B."/>
        </authorList>
    </citation>
    <scope>NUCLEOTIDE SEQUENCE [LARGE SCALE GENOMIC DNA]</scope>
    <source>
        <strain evidence="1">ISS1980</strain>
    </source>
</reference>
<dbReference type="Proteomes" id="UP000054843">
    <property type="component" value="Unassembled WGS sequence"/>
</dbReference>
<proteinExistence type="predicted"/>